<comment type="caution">
    <text evidence="3">The sequence shown here is derived from an EMBL/GenBank/DDBJ whole genome shotgun (WGS) entry which is preliminary data.</text>
</comment>
<keyword evidence="1" id="KW-0808">Transferase</keyword>
<evidence type="ECO:0000256" key="1">
    <source>
        <dbReference type="ARBA" id="ARBA00022676"/>
    </source>
</evidence>
<dbReference type="Proteomes" id="UP000249056">
    <property type="component" value="Unassembled WGS sequence"/>
</dbReference>
<dbReference type="Pfam" id="PF00534">
    <property type="entry name" value="Glycos_transf_1"/>
    <property type="match status" value="1"/>
</dbReference>
<dbReference type="PANTHER" id="PTHR45947">
    <property type="entry name" value="SULFOQUINOVOSYL TRANSFERASE SQD2"/>
    <property type="match status" value="1"/>
</dbReference>
<evidence type="ECO:0000313" key="4">
    <source>
        <dbReference type="Proteomes" id="UP000249056"/>
    </source>
</evidence>
<reference evidence="3 4" key="1">
    <citation type="submission" date="2018-06" db="EMBL/GenBank/DDBJ databases">
        <title>Genome Sequence of the Brown Rot Fungal Pathogen Monilinia fructigena.</title>
        <authorList>
            <person name="Landi L."/>
            <person name="De Miccolis Angelini R.M."/>
            <person name="Pollastro S."/>
            <person name="Abate D."/>
            <person name="Faretra F."/>
            <person name="Romanazzi G."/>
        </authorList>
    </citation>
    <scope>NUCLEOTIDE SEQUENCE [LARGE SCALE GENOMIC DNA]</scope>
    <source>
        <strain evidence="3 4">Mfrg269</strain>
    </source>
</reference>
<dbReference type="InterPro" id="IPR050194">
    <property type="entry name" value="Glycosyltransferase_grp1"/>
</dbReference>
<dbReference type="OrthoDB" id="4633155at2759"/>
<accession>A0A395ISA2</accession>
<gene>
    <name evidence="3" type="ORF">DID88_005034</name>
</gene>
<dbReference type="GO" id="GO:0016758">
    <property type="term" value="F:hexosyltransferase activity"/>
    <property type="evidence" value="ECO:0007669"/>
    <property type="project" value="TreeGrafter"/>
</dbReference>
<dbReference type="InterPro" id="IPR001296">
    <property type="entry name" value="Glyco_trans_1"/>
</dbReference>
<dbReference type="PANTHER" id="PTHR45947:SF3">
    <property type="entry name" value="SULFOQUINOVOSYL TRANSFERASE SQD2"/>
    <property type="match status" value="1"/>
</dbReference>
<name>A0A395ISA2_9HELO</name>
<proteinExistence type="predicted"/>
<dbReference type="EMBL" id="QKRW01000024">
    <property type="protein sequence ID" value="RAL62468.1"/>
    <property type="molecule type" value="Genomic_DNA"/>
</dbReference>
<dbReference type="SUPFAM" id="SSF53756">
    <property type="entry name" value="UDP-Glycosyltransferase/glycogen phosphorylase"/>
    <property type="match status" value="1"/>
</dbReference>
<sequence length="453" mass="50930">MAIMKISLIEKMLPAILVLNDRYYPGSTNSPAKVGATAFAVQVVRVLEDAGLFGGVILYDRQDHLAAPIVKLVTRDLTPCVKLSFNFGMSIVQVRYALYAATVLLAAKFSGSLPPMLYYQTDTLLKYHPKRLPYCVTHHGPFYRDFTRHFTRDLAAIAYGSEDKASHLEATQEEGLRHLKACDRAYVLQHSNRQGEYLMERGINPARVRALNPPIHSMRIYHHHHKATSIEALTSFSSSKRILIFTAVARLDYFKNIELLVDSAVSLLNRGRFIRLLIVGGEGASDTAFAKLISLVPQKYSAHVKITCKIPKDDMYALFDYVQAHGIFVCTSRYETLGITPLEAALSGVTTLMPDCDLVEASRYFPSSNRFDLTVSGLSQALESFLQQELGIAGHELQQFINSSISEERFVCDLLTAWSEFSQHALKNFTTSNITPYNKSTRILKIRNRRYSM</sequence>
<keyword evidence="4" id="KW-1185">Reference proteome</keyword>
<evidence type="ECO:0000259" key="2">
    <source>
        <dbReference type="Pfam" id="PF00534"/>
    </source>
</evidence>
<dbReference type="AlphaFoldDB" id="A0A395ISA2"/>
<dbReference type="Gene3D" id="3.40.50.2000">
    <property type="entry name" value="Glycogen Phosphorylase B"/>
    <property type="match status" value="1"/>
</dbReference>
<protein>
    <recommendedName>
        <fullName evidence="2">Glycosyl transferase family 1 domain-containing protein</fullName>
    </recommendedName>
</protein>
<keyword evidence="1" id="KW-0328">Glycosyltransferase</keyword>
<feature type="domain" description="Glycosyl transferase family 1" evidence="2">
    <location>
        <begin position="244"/>
        <end position="352"/>
    </location>
</feature>
<evidence type="ECO:0000313" key="3">
    <source>
        <dbReference type="EMBL" id="RAL62468.1"/>
    </source>
</evidence>
<organism evidence="3 4">
    <name type="scientific">Monilinia fructigena</name>
    <dbReference type="NCBI Taxonomy" id="38457"/>
    <lineage>
        <taxon>Eukaryota</taxon>
        <taxon>Fungi</taxon>
        <taxon>Dikarya</taxon>
        <taxon>Ascomycota</taxon>
        <taxon>Pezizomycotina</taxon>
        <taxon>Leotiomycetes</taxon>
        <taxon>Helotiales</taxon>
        <taxon>Sclerotiniaceae</taxon>
        <taxon>Monilinia</taxon>
    </lineage>
</organism>